<organism evidence="2 3">
    <name type="scientific">Magallana gigas</name>
    <name type="common">Pacific oyster</name>
    <name type="synonym">Crassostrea gigas</name>
    <dbReference type="NCBI Taxonomy" id="29159"/>
    <lineage>
        <taxon>Eukaryota</taxon>
        <taxon>Metazoa</taxon>
        <taxon>Spiralia</taxon>
        <taxon>Lophotrochozoa</taxon>
        <taxon>Mollusca</taxon>
        <taxon>Bivalvia</taxon>
        <taxon>Autobranchia</taxon>
        <taxon>Pteriomorphia</taxon>
        <taxon>Ostreida</taxon>
        <taxon>Ostreoidea</taxon>
        <taxon>Ostreidae</taxon>
        <taxon>Magallana</taxon>
    </lineage>
</organism>
<evidence type="ECO:0000313" key="2">
    <source>
        <dbReference type="EnsemblMetazoa" id="G34216.1:cds"/>
    </source>
</evidence>
<name>A0A8W8MS70_MAGGI</name>
<accession>A0A8W8MS70</accession>
<keyword evidence="3" id="KW-1185">Reference proteome</keyword>
<dbReference type="Proteomes" id="UP000005408">
    <property type="component" value="Unassembled WGS sequence"/>
</dbReference>
<reference evidence="2" key="1">
    <citation type="submission" date="2022-08" db="UniProtKB">
        <authorList>
            <consortium name="EnsemblMetazoa"/>
        </authorList>
    </citation>
    <scope>IDENTIFICATION</scope>
    <source>
        <strain evidence="2">05x7-T-G4-1.051#20</strain>
    </source>
</reference>
<feature type="signal peptide" evidence="1">
    <location>
        <begin position="1"/>
        <end position="20"/>
    </location>
</feature>
<dbReference type="Gene3D" id="2.170.300.10">
    <property type="entry name" value="Tie2 ligand-binding domain superfamily"/>
    <property type="match status" value="1"/>
</dbReference>
<dbReference type="AlphaFoldDB" id="A0A8W8MS70"/>
<evidence type="ECO:0000256" key="1">
    <source>
        <dbReference type="SAM" id="SignalP"/>
    </source>
</evidence>
<dbReference type="EnsemblMetazoa" id="G34216.1">
    <property type="protein sequence ID" value="G34216.1:cds"/>
    <property type="gene ID" value="G34216"/>
</dbReference>
<protein>
    <submittedName>
        <fullName evidence="2">Uncharacterized protein</fullName>
    </submittedName>
</protein>
<dbReference type="OrthoDB" id="18487at2759"/>
<sequence>MFQLVVQMLTCMFMTRYTTASGCERFYKGCCHGFFWNSKTKQCERCMPGYTGVNCSSSCPYPYYGVDCQRTCKCSRDKCEVSTGCNSLTTVQIECISGYIGENCRGKCTYPYYGVDCQGQCDCDEDSCDFSTGCTNMTKGNA</sequence>
<proteinExistence type="predicted"/>
<evidence type="ECO:0000313" key="3">
    <source>
        <dbReference type="Proteomes" id="UP000005408"/>
    </source>
</evidence>
<keyword evidence="1" id="KW-0732">Signal</keyword>
<feature type="chain" id="PRO_5036481894" evidence="1">
    <location>
        <begin position="21"/>
        <end position="142"/>
    </location>
</feature>